<keyword evidence="2" id="KW-1185">Reference proteome</keyword>
<name>A0ACB7VU91_DIOAL</name>
<protein>
    <submittedName>
        <fullName evidence="1">L domain-like protein</fullName>
    </submittedName>
</protein>
<gene>
    <name evidence="1" type="ORF">IHE45_07G115300</name>
</gene>
<dbReference type="Proteomes" id="UP000827976">
    <property type="component" value="Chromosome 7"/>
</dbReference>
<comment type="caution">
    <text evidence="1">The sequence shown here is derived from an EMBL/GenBank/DDBJ whole genome shotgun (WGS) entry which is preliminary data.</text>
</comment>
<organism evidence="1 2">
    <name type="scientific">Dioscorea alata</name>
    <name type="common">Purple yam</name>
    <dbReference type="NCBI Taxonomy" id="55571"/>
    <lineage>
        <taxon>Eukaryota</taxon>
        <taxon>Viridiplantae</taxon>
        <taxon>Streptophyta</taxon>
        <taxon>Embryophyta</taxon>
        <taxon>Tracheophyta</taxon>
        <taxon>Spermatophyta</taxon>
        <taxon>Magnoliopsida</taxon>
        <taxon>Liliopsida</taxon>
        <taxon>Dioscoreales</taxon>
        <taxon>Dioscoreaceae</taxon>
        <taxon>Dioscorea</taxon>
    </lineage>
</organism>
<proteinExistence type="predicted"/>
<evidence type="ECO:0000313" key="1">
    <source>
        <dbReference type="EMBL" id="KAH7677928.1"/>
    </source>
</evidence>
<accession>A0ACB7VU91</accession>
<reference evidence="2" key="1">
    <citation type="journal article" date="2022" name="Nat. Commun.">
        <title>Chromosome evolution and the genetic basis of agronomically important traits in greater yam.</title>
        <authorList>
            <person name="Bredeson J.V."/>
            <person name="Lyons J.B."/>
            <person name="Oniyinde I.O."/>
            <person name="Okereke N.R."/>
            <person name="Kolade O."/>
            <person name="Nnabue I."/>
            <person name="Nwadili C.O."/>
            <person name="Hribova E."/>
            <person name="Parker M."/>
            <person name="Nwogha J."/>
            <person name="Shu S."/>
            <person name="Carlson J."/>
            <person name="Kariba R."/>
            <person name="Muthemba S."/>
            <person name="Knop K."/>
            <person name="Barton G.J."/>
            <person name="Sherwood A.V."/>
            <person name="Lopez-Montes A."/>
            <person name="Asiedu R."/>
            <person name="Jamnadass R."/>
            <person name="Muchugi A."/>
            <person name="Goodstein D."/>
            <person name="Egesi C.N."/>
            <person name="Featherston J."/>
            <person name="Asfaw A."/>
            <person name="Simpson G.G."/>
            <person name="Dolezel J."/>
            <person name="Hendre P.S."/>
            <person name="Van Deynze A."/>
            <person name="Kumar P.L."/>
            <person name="Obidiegwu J.E."/>
            <person name="Bhattacharjee R."/>
            <person name="Rokhsar D.S."/>
        </authorList>
    </citation>
    <scope>NUCLEOTIDE SEQUENCE [LARGE SCALE GENOMIC DNA]</scope>
    <source>
        <strain evidence="2">cv. TDa95/00328</strain>
    </source>
</reference>
<dbReference type="EMBL" id="CM037017">
    <property type="protein sequence ID" value="KAH7677928.1"/>
    <property type="molecule type" value="Genomic_DNA"/>
</dbReference>
<sequence>MLFILISTLTCFKDQFHSLHQVVSLWTTQTTSSLLPSHLTYHCQIIVSQEKSPHQFVVQQDYLFDIPHNNFSGLIPACLLESLVDLRVLNARENRFEGNIPEKVSSRCALQTINLHGNKLEGLVPSSWANCADLEVLDLGRNKLADSFPYWLMNLPALKVLVLKENRFFGHLTGICEGNHFMMLLIFDISSNRFTGSFSSDCFKSMKAMMVHQGPTETIGYKNDSLVTSSYRDIITVNLKGLEIELVKILTTVTSIDLSNNRFVGNIP</sequence>
<evidence type="ECO:0000313" key="2">
    <source>
        <dbReference type="Proteomes" id="UP000827976"/>
    </source>
</evidence>